<reference evidence="3" key="1">
    <citation type="submission" date="2020-01" db="EMBL/GenBank/DDBJ databases">
        <title>Phosphoaccumulans saitamaens gen. nov., sp. nov., a polyphosphate accumulating bacterium isolated from surface river water.</title>
        <authorList>
            <person name="Watanabe K."/>
            <person name="Suda W."/>
        </authorList>
    </citation>
    <scope>NUCLEOTIDE SEQUENCE [LARGE SCALE GENOMIC DNA]</scope>
    <source>
        <strain evidence="3">ICHIAU1</strain>
    </source>
</reference>
<proteinExistence type="inferred from homology"/>
<accession>A0A679I656</accession>
<dbReference type="InterPro" id="IPR003728">
    <property type="entry name" value="Ribosome_maturation_RimP"/>
</dbReference>
<dbReference type="Gene3D" id="2.30.30.180">
    <property type="entry name" value="Ribosome maturation factor RimP, C-terminal domain"/>
    <property type="match status" value="1"/>
</dbReference>
<evidence type="ECO:0000256" key="1">
    <source>
        <dbReference type="HAMAP-Rule" id="MF_01077"/>
    </source>
</evidence>
<evidence type="ECO:0000313" key="3">
    <source>
        <dbReference type="Proteomes" id="UP000463961"/>
    </source>
</evidence>
<comment type="function">
    <text evidence="1">Required for maturation of 30S ribosomal subunits.</text>
</comment>
<protein>
    <recommendedName>
        <fullName evidence="1">Ribosome maturation factor RimP</fullName>
    </recommendedName>
</protein>
<sequence>MSLQELIETTVTGLGYEFVMVELSPRNRLVRVFIDAPEKPRGVDVEDCATVSNQLTHVFQVDNIDYDRLEVSSPGLDRPLVKPADFTRFAGSQVQVKLRMPIGERRQFNGTLIGLAGDQVQLELGENTIQFPLSNIDKARLVPKF</sequence>
<dbReference type="Pfam" id="PF02576">
    <property type="entry name" value="RimP_N"/>
    <property type="match status" value="1"/>
</dbReference>
<dbReference type="HAMAP" id="MF_01077">
    <property type="entry name" value="RimP"/>
    <property type="match status" value="1"/>
</dbReference>
<dbReference type="EMBL" id="AP022345">
    <property type="protein sequence ID" value="BBU69535.1"/>
    <property type="molecule type" value="Genomic_DNA"/>
</dbReference>
<keyword evidence="1" id="KW-0963">Cytoplasm</keyword>
<keyword evidence="3" id="KW-1185">Reference proteome</keyword>
<dbReference type="InterPro" id="IPR036847">
    <property type="entry name" value="RimP_C_sf"/>
</dbReference>
<dbReference type="InterPro" id="IPR035956">
    <property type="entry name" value="RimP_N_sf"/>
</dbReference>
<dbReference type="CDD" id="cd01734">
    <property type="entry name" value="YlxS_C"/>
    <property type="match status" value="1"/>
</dbReference>
<dbReference type="NCBIfam" id="NF000929">
    <property type="entry name" value="PRK00092.2-1"/>
    <property type="match status" value="1"/>
</dbReference>
<comment type="subcellular location">
    <subcellularLocation>
        <location evidence="1">Cytoplasm</location>
    </subcellularLocation>
</comment>
<dbReference type="SUPFAM" id="SSF75420">
    <property type="entry name" value="YhbC-like, N-terminal domain"/>
    <property type="match status" value="1"/>
</dbReference>
<gene>
    <name evidence="1 2" type="primary">rimP</name>
    <name evidence="2" type="ORF">ICHIAU1_18180</name>
</gene>
<dbReference type="InterPro" id="IPR028989">
    <property type="entry name" value="RimP_N"/>
</dbReference>
<dbReference type="GO" id="GO:0005829">
    <property type="term" value="C:cytosol"/>
    <property type="evidence" value="ECO:0007669"/>
    <property type="project" value="TreeGrafter"/>
</dbReference>
<organism evidence="2 3">
    <name type="scientific">Fluviibacter phosphoraccumulans</name>
    <dbReference type="NCBI Taxonomy" id="1751046"/>
    <lineage>
        <taxon>Bacteria</taxon>
        <taxon>Pseudomonadati</taxon>
        <taxon>Pseudomonadota</taxon>
        <taxon>Betaproteobacteria</taxon>
        <taxon>Rhodocyclales</taxon>
        <taxon>Fluviibacteraceae</taxon>
        <taxon>Fluviibacter</taxon>
    </lineage>
</organism>
<dbReference type="RefSeq" id="WP_162049761.1">
    <property type="nucleotide sequence ID" value="NZ_AP019011.1"/>
</dbReference>
<keyword evidence="1" id="KW-0690">Ribosome biogenesis</keyword>
<dbReference type="AlphaFoldDB" id="A0A679I656"/>
<dbReference type="PANTHER" id="PTHR33867:SF1">
    <property type="entry name" value="RIBOSOME MATURATION FACTOR RIMP"/>
    <property type="match status" value="1"/>
</dbReference>
<dbReference type="InterPro" id="IPR028998">
    <property type="entry name" value="RimP_C"/>
</dbReference>
<dbReference type="OrthoDB" id="9805006at2"/>
<dbReference type="GO" id="GO:0000028">
    <property type="term" value="P:ribosomal small subunit assembly"/>
    <property type="evidence" value="ECO:0007669"/>
    <property type="project" value="TreeGrafter"/>
</dbReference>
<dbReference type="SUPFAM" id="SSF74942">
    <property type="entry name" value="YhbC-like, C-terminal domain"/>
    <property type="match status" value="1"/>
</dbReference>
<comment type="similarity">
    <text evidence="1">Belongs to the RimP family.</text>
</comment>
<dbReference type="Gene3D" id="3.30.300.70">
    <property type="entry name" value="RimP-like superfamily, N-terminal"/>
    <property type="match status" value="1"/>
</dbReference>
<dbReference type="GO" id="GO:0006412">
    <property type="term" value="P:translation"/>
    <property type="evidence" value="ECO:0007669"/>
    <property type="project" value="TreeGrafter"/>
</dbReference>
<name>A0A679I656_9RHOO</name>
<dbReference type="Proteomes" id="UP000463961">
    <property type="component" value="Chromosome"/>
</dbReference>
<evidence type="ECO:0000313" key="2">
    <source>
        <dbReference type="EMBL" id="BBU69535.1"/>
    </source>
</evidence>
<dbReference type="Pfam" id="PF17384">
    <property type="entry name" value="DUF150_C"/>
    <property type="match status" value="1"/>
</dbReference>
<dbReference type="PANTHER" id="PTHR33867">
    <property type="entry name" value="RIBOSOME MATURATION FACTOR RIMP"/>
    <property type="match status" value="1"/>
</dbReference>